<dbReference type="SUPFAM" id="SSF56801">
    <property type="entry name" value="Acetyl-CoA synthetase-like"/>
    <property type="match status" value="1"/>
</dbReference>
<evidence type="ECO:0000259" key="9">
    <source>
        <dbReference type="Pfam" id="PF00501"/>
    </source>
</evidence>
<dbReference type="Pfam" id="PF00501">
    <property type="entry name" value="AMP-binding"/>
    <property type="match status" value="1"/>
</dbReference>
<reference evidence="10 11" key="1">
    <citation type="submission" date="2024-04" db="EMBL/GenBank/DDBJ databases">
        <authorList>
            <person name="Rising A."/>
            <person name="Reimegard J."/>
            <person name="Sonavane S."/>
            <person name="Akerstrom W."/>
            <person name="Nylinder S."/>
            <person name="Hedman E."/>
            <person name="Kallberg Y."/>
        </authorList>
    </citation>
    <scope>NUCLEOTIDE SEQUENCE [LARGE SCALE GENOMIC DNA]</scope>
</reference>
<keyword evidence="11" id="KW-1185">Reference proteome</keyword>
<comment type="caution">
    <text evidence="10">The sequence shown here is derived from an EMBL/GenBank/DDBJ whole genome shotgun (WGS) entry which is preliminary data.</text>
</comment>
<evidence type="ECO:0000256" key="7">
    <source>
        <dbReference type="ARBA" id="ARBA00048666"/>
    </source>
</evidence>
<sequence length="327" mass="37346">MVDPPILFSIPELFLYPDLPTVIFRFHFLNRNLQLSLSTLSQKYLLLAHSSYWYSSRTSQLSVFQVPELKNHLSYIGTRLKVDELSNKVANYFASCGYSKGDEIALLLDNCPEYVCIWLGLAKIGVVTALINTNLKRDSLGHSINCIDVKAIIFGRNFSETVKDAKPFFNNKDSMEFFCFSEKRASSDEVISFSAKSLSTLLEEASRSRIDLQKHKISFNDKMIYIYTSGTTGLPKAAIIRHKRFLWLGVGSRFILQLTDSEVVYNPLPMYHTTGGLIFVSMILIFGGSMIIRKKFSASNYWKEAAKHKATVKEFNFLEKKSLHYFQ</sequence>
<dbReference type="GO" id="GO:0005324">
    <property type="term" value="F:long-chain fatty acid transmembrane transporter activity"/>
    <property type="evidence" value="ECO:0007669"/>
    <property type="project" value="TreeGrafter"/>
</dbReference>
<proteinExistence type="inferred from homology"/>
<dbReference type="InterPro" id="IPR020845">
    <property type="entry name" value="AMP-binding_CS"/>
</dbReference>
<gene>
    <name evidence="10" type="ORF">LARSCL_LOCUS13764</name>
</gene>
<evidence type="ECO:0000256" key="4">
    <source>
        <dbReference type="ARBA" id="ARBA00022840"/>
    </source>
</evidence>
<keyword evidence="8" id="KW-0472">Membrane</keyword>
<dbReference type="PANTHER" id="PTHR43107:SF15">
    <property type="entry name" value="FATTY ACID TRANSPORT PROTEIN 3, ISOFORM A"/>
    <property type="match status" value="1"/>
</dbReference>
<keyword evidence="8" id="KW-0812">Transmembrane</keyword>
<dbReference type="PROSITE" id="PS00455">
    <property type="entry name" value="AMP_BINDING"/>
    <property type="match status" value="1"/>
</dbReference>
<evidence type="ECO:0000256" key="1">
    <source>
        <dbReference type="ARBA" id="ARBA00006432"/>
    </source>
</evidence>
<evidence type="ECO:0000313" key="11">
    <source>
        <dbReference type="Proteomes" id="UP001497382"/>
    </source>
</evidence>
<keyword evidence="3" id="KW-0547">Nucleotide-binding</keyword>
<dbReference type="GO" id="GO:0005886">
    <property type="term" value="C:plasma membrane"/>
    <property type="evidence" value="ECO:0007669"/>
    <property type="project" value="TreeGrafter"/>
</dbReference>
<evidence type="ECO:0000256" key="8">
    <source>
        <dbReference type="SAM" id="Phobius"/>
    </source>
</evidence>
<dbReference type="GO" id="GO:0004467">
    <property type="term" value="F:long-chain fatty acid-CoA ligase activity"/>
    <property type="evidence" value="ECO:0007669"/>
    <property type="project" value="TreeGrafter"/>
</dbReference>
<feature type="transmembrane region" description="Helical" evidence="8">
    <location>
        <begin position="270"/>
        <end position="292"/>
    </location>
</feature>
<keyword evidence="2" id="KW-0436">Ligase</keyword>
<evidence type="ECO:0000256" key="5">
    <source>
        <dbReference type="ARBA" id="ARBA00036527"/>
    </source>
</evidence>
<evidence type="ECO:0000313" key="10">
    <source>
        <dbReference type="EMBL" id="CAL1285535.1"/>
    </source>
</evidence>
<evidence type="ECO:0000256" key="2">
    <source>
        <dbReference type="ARBA" id="ARBA00022598"/>
    </source>
</evidence>
<comment type="catalytic activity">
    <reaction evidence="5">
        <text>a very long-chain fatty acid + ATP + CoA = a very long-chain fatty acyl-CoA + AMP + diphosphate</text>
        <dbReference type="Rhea" id="RHEA:54536"/>
        <dbReference type="ChEBI" id="CHEBI:30616"/>
        <dbReference type="ChEBI" id="CHEBI:33019"/>
        <dbReference type="ChEBI" id="CHEBI:57287"/>
        <dbReference type="ChEBI" id="CHEBI:58950"/>
        <dbReference type="ChEBI" id="CHEBI:138261"/>
        <dbReference type="ChEBI" id="CHEBI:456215"/>
    </reaction>
    <physiologicalReaction direction="left-to-right" evidence="5">
        <dbReference type="Rhea" id="RHEA:54537"/>
    </physiologicalReaction>
</comment>
<dbReference type="Proteomes" id="UP001497382">
    <property type="component" value="Unassembled WGS sequence"/>
</dbReference>
<dbReference type="GO" id="GO:0005789">
    <property type="term" value="C:endoplasmic reticulum membrane"/>
    <property type="evidence" value="ECO:0007669"/>
    <property type="project" value="TreeGrafter"/>
</dbReference>
<protein>
    <recommendedName>
        <fullName evidence="6">Long-chain-fatty-acid--CoA ligase</fullName>
    </recommendedName>
</protein>
<evidence type="ECO:0000256" key="6">
    <source>
        <dbReference type="ARBA" id="ARBA00041297"/>
    </source>
</evidence>
<comment type="similarity">
    <text evidence="1">Belongs to the ATP-dependent AMP-binding enzyme family.</text>
</comment>
<name>A0AAV2ANG0_9ARAC</name>
<dbReference type="GO" id="GO:0005524">
    <property type="term" value="F:ATP binding"/>
    <property type="evidence" value="ECO:0007669"/>
    <property type="project" value="UniProtKB-KW"/>
</dbReference>
<keyword evidence="4" id="KW-0067">ATP-binding</keyword>
<evidence type="ECO:0000256" key="3">
    <source>
        <dbReference type="ARBA" id="ARBA00022741"/>
    </source>
</evidence>
<accession>A0AAV2ANG0</accession>
<dbReference type="Gene3D" id="3.40.50.980">
    <property type="match status" value="2"/>
</dbReference>
<organism evidence="10 11">
    <name type="scientific">Larinioides sclopetarius</name>
    <dbReference type="NCBI Taxonomy" id="280406"/>
    <lineage>
        <taxon>Eukaryota</taxon>
        <taxon>Metazoa</taxon>
        <taxon>Ecdysozoa</taxon>
        <taxon>Arthropoda</taxon>
        <taxon>Chelicerata</taxon>
        <taxon>Arachnida</taxon>
        <taxon>Araneae</taxon>
        <taxon>Araneomorphae</taxon>
        <taxon>Entelegynae</taxon>
        <taxon>Araneoidea</taxon>
        <taxon>Araneidae</taxon>
        <taxon>Larinioides</taxon>
    </lineage>
</organism>
<dbReference type="InterPro" id="IPR000873">
    <property type="entry name" value="AMP-dep_synth/lig_dom"/>
</dbReference>
<dbReference type="EMBL" id="CAXIEN010000192">
    <property type="protein sequence ID" value="CAL1285535.1"/>
    <property type="molecule type" value="Genomic_DNA"/>
</dbReference>
<dbReference type="GO" id="GO:0044539">
    <property type="term" value="P:long-chain fatty acid import into cell"/>
    <property type="evidence" value="ECO:0007669"/>
    <property type="project" value="TreeGrafter"/>
</dbReference>
<comment type="catalytic activity">
    <reaction evidence="7">
        <text>tetracosanoate + ATP + CoA = tetracosanoyl-CoA + AMP + diphosphate</text>
        <dbReference type="Rhea" id="RHEA:33639"/>
        <dbReference type="ChEBI" id="CHEBI:30616"/>
        <dbReference type="ChEBI" id="CHEBI:31014"/>
        <dbReference type="ChEBI" id="CHEBI:33019"/>
        <dbReference type="ChEBI" id="CHEBI:57287"/>
        <dbReference type="ChEBI" id="CHEBI:65052"/>
        <dbReference type="ChEBI" id="CHEBI:456215"/>
    </reaction>
    <physiologicalReaction direction="left-to-right" evidence="7">
        <dbReference type="Rhea" id="RHEA:33640"/>
    </physiologicalReaction>
</comment>
<keyword evidence="8" id="KW-1133">Transmembrane helix</keyword>
<dbReference type="PANTHER" id="PTHR43107">
    <property type="entry name" value="LONG-CHAIN FATTY ACID TRANSPORT PROTEIN"/>
    <property type="match status" value="1"/>
</dbReference>
<feature type="domain" description="AMP-dependent synthetase/ligase" evidence="9">
    <location>
        <begin position="82"/>
        <end position="312"/>
    </location>
</feature>
<dbReference type="AlphaFoldDB" id="A0AAV2ANG0"/>